<evidence type="ECO:0000256" key="14">
    <source>
        <dbReference type="SAM" id="MobiDB-lite"/>
    </source>
</evidence>
<dbReference type="FunFam" id="3.30.160.60:FF:000298">
    <property type="entry name" value="zinc finger protein 280D isoform X1"/>
    <property type="match status" value="1"/>
</dbReference>
<reference evidence="16" key="1">
    <citation type="submission" date="2021-01" db="EMBL/GenBank/DDBJ databases">
        <title>A chromosome-scale assembly of European eel, Anguilla anguilla.</title>
        <authorList>
            <person name="Henkel C."/>
            <person name="Jong-Raadsen S.A."/>
            <person name="Dufour S."/>
            <person name="Weltzien F.-A."/>
            <person name="Palstra A.P."/>
            <person name="Pelster B."/>
            <person name="Spaink H.P."/>
            <person name="Van Den Thillart G.E."/>
            <person name="Jansen H."/>
            <person name="Zahm M."/>
            <person name="Klopp C."/>
            <person name="Cedric C."/>
            <person name="Louis A."/>
            <person name="Berthelot C."/>
            <person name="Parey E."/>
            <person name="Roest Crollius H."/>
            <person name="Montfort J."/>
            <person name="Robinson-Rechavi M."/>
            <person name="Bucao C."/>
            <person name="Bouchez O."/>
            <person name="Gislard M."/>
            <person name="Lluch J."/>
            <person name="Milhes M."/>
            <person name="Lampietro C."/>
            <person name="Lopez Roques C."/>
            <person name="Donnadieu C."/>
            <person name="Braasch I."/>
            <person name="Desvignes T."/>
            <person name="Postlethwait J."/>
            <person name="Bobe J."/>
            <person name="Guiguen Y."/>
            <person name="Dirks R."/>
        </authorList>
    </citation>
    <scope>NUCLEOTIDE SEQUENCE</scope>
    <source>
        <strain evidence="16">Tag_6206</strain>
        <tissue evidence="16">Liver</tissue>
    </source>
</reference>
<evidence type="ECO:0000256" key="3">
    <source>
        <dbReference type="ARBA" id="ARBA00022499"/>
    </source>
</evidence>
<comment type="subcellular location">
    <subcellularLocation>
        <location evidence="2">Nucleus</location>
    </subcellularLocation>
</comment>
<proteinExistence type="predicted"/>
<dbReference type="EMBL" id="JAFIRN010000009">
    <property type="protein sequence ID" value="KAG5842725.1"/>
    <property type="molecule type" value="Genomic_DNA"/>
</dbReference>
<sequence>MSLPSICKPTPLPPGFDLSPPAGSMADSNLFMECEEEELEPWQQVDHNIQEEDAAVADSSPAVAAMPYSLAAAPPVGSASAAPPHDPTMELPAFVSPVTMEVSSSGPSREAPGPLTGPSPSAVPPSMPSLVPPALPQLKPGQQMILTQSPAPLGAVSLSQVLHSVPGASGVPSGNIAGQPIFITTSDTLQTQRALGGPLPPDWLDLVGTQGFQVQNAVAGQSMLNPVGFLLNGQAFTFVPASGSQLFKPAIARALSQPANQQPATTTANQLAVTTLANQQAATMSASLQLETAAANLRTATTAANQLAVTTLANQQAETTSTSLQLETAAANQRMATTAANQKSFTIHIPATVTVKGSAPPTKMTATPPSSNAISGVSPFTKQKITEKRPSNPEVKKLIQAVNAASTSIAAQLKTLKVVKPNNKPPANGLAAAPPSKVKARPPNPVLGNKMCPQCGAQYRVVEALRGLLCLCSPEITRGLLAIGAAGAANVRPVLSPAASKAPASKATPRVAATACVALSPSRSPSRPDEGDSDTTGKLIMLVDDFYYGRDEAGAPGRLGWASRGPCSSAASAATRSSRTTSGLITHSAPVAPQLSLLRLMNHLRHHIELEQQSGEVDTHSSCQHCYRRFTTPFRLQCHLESVHSQYESTTKCKICEWAFESEPVFLQHMKNTHSAGEMPYLCQVCEFRSSIYSDVFNHFRSQHKDTANLLCPYCLKVFKTNGNYQHHYNRHQKKSVFHCDKCRLQFLCTRDKLEHKVSQHKSFCKPRQLQGLKPGTKVTIRAYAVENRTVGINWTAAVKPEPAAQAVTASATPSPAKKQPVAKRKPMCSMQELLTKFQEEREALGRQSCLECTFDIPDFPSHYPTYVSCSLCQYCTCCSRAYANHMINNHVSRKTSTKYLALYKAGPRWSELVCTACGFSTHVGDQMAKHLAKNPSHSSSYCTLKGPPVRGRGSQR</sequence>
<dbReference type="SMART" id="SM00355">
    <property type="entry name" value="ZnF_C2H2"/>
    <property type="match status" value="7"/>
</dbReference>
<evidence type="ECO:0000256" key="13">
    <source>
        <dbReference type="PROSITE-ProRule" id="PRU00042"/>
    </source>
</evidence>
<evidence type="ECO:0000256" key="7">
    <source>
        <dbReference type="ARBA" id="ARBA00022833"/>
    </source>
</evidence>
<dbReference type="Proteomes" id="UP001044222">
    <property type="component" value="Chromosome 9"/>
</dbReference>
<keyword evidence="3" id="KW-1017">Isopeptide bond</keyword>
<dbReference type="InterPro" id="IPR050527">
    <property type="entry name" value="Snail/Krueppel_Znf"/>
</dbReference>
<evidence type="ECO:0000256" key="5">
    <source>
        <dbReference type="ARBA" id="ARBA00022737"/>
    </source>
</evidence>
<evidence type="ECO:0000256" key="10">
    <source>
        <dbReference type="ARBA" id="ARBA00023125"/>
    </source>
</evidence>
<evidence type="ECO:0000256" key="9">
    <source>
        <dbReference type="ARBA" id="ARBA00023015"/>
    </source>
</evidence>
<evidence type="ECO:0000313" key="17">
    <source>
        <dbReference type="Proteomes" id="UP001044222"/>
    </source>
</evidence>
<feature type="compositionally biased region" description="Pro residues" evidence="14">
    <location>
        <begin position="115"/>
        <end position="135"/>
    </location>
</feature>
<evidence type="ECO:0000256" key="12">
    <source>
        <dbReference type="ARBA" id="ARBA00023242"/>
    </source>
</evidence>
<evidence type="ECO:0000256" key="4">
    <source>
        <dbReference type="ARBA" id="ARBA00022723"/>
    </source>
</evidence>
<feature type="region of interest" description="Disordered" evidence="14">
    <location>
        <begin position="1"/>
        <end position="24"/>
    </location>
</feature>
<organism evidence="16 17">
    <name type="scientific">Anguilla anguilla</name>
    <name type="common">European freshwater eel</name>
    <name type="synonym">Muraena anguilla</name>
    <dbReference type="NCBI Taxonomy" id="7936"/>
    <lineage>
        <taxon>Eukaryota</taxon>
        <taxon>Metazoa</taxon>
        <taxon>Chordata</taxon>
        <taxon>Craniata</taxon>
        <taxon>Vertebrata</taxon>
        <taxon>Euteleostomi</taxon>
        <taxon>Actinopterygii</taxon>
        <taxon>Neopterygii</taxon>
        <taxon>Teleostei</taxon>
        <taxon>Anguilliformes</taxon>
        <taxon>Anguillidae</taxon>
        <taxon>Anguilla</taxon>
    </lineage>
</organism>
<dbReference type="AlphaFoldDB" id="A0A9D3M8H3"/>
<protein>
    <recommendedName>
        <fullName evidence="15">C2H2-type domain-containing protein</fullName>
    </recommendedName>
</protein>
<dbReference type="Gene3D" id="3.30.160.60">
    <property type="entry name" value="Classic Zinc Finger"/>
    <property type="match status" value="1"/>
</dbReference>
<dbReference type="Pfam" id="PF25414">
    <property type="entry name" value="zf-C2H2_Z280C_D"/>
    <property type="match status" value="1"/>
</dbReference>
<keyword evidence="11" id="KW-0804">Transcription</keyword>
<comment type="function">
    <text evidence="1">May function as a transcription factor.</text>
</comment>
<dbReference type="GO" id="GO:0000978">
    <property type="term" value="F:RNA polymerase II cis-regulatory region sequence-specific DNA binding"/>
    <property type="evidence" value="ECO:0007669"/>
    <property type="project" value="TreeGrafter"/>
</dbReference>
<keyword evidence="4" id="KW-0479">Metal-binding</keyword>
<evidence type="ECO:0000313" key="16">
    <source>
        <dbReference type="EMBL" id="KAG5842725.1"/>
    </source>
</evidence>
<dbReference type="PROSITE" id="PS50157">
    <property type="entry name" value="ZINC_FINGER_C2H2_2"/>
    <property type="match status" value="2"/>
</dbReference>
<feature type="region of interest" description="Disordered" evidence="14">
    <location>
        <begin position="420"/>
        <end position="439"/>
    </location>
</feature>
<evidence type="ECO:0000256" key="1">
    <source>
        <dbReference type="ARBA" id="ARBA00003729"/>
    </source>
</evidence>
<dbReference type="PANTHER" id="PTHR24388:SF45">
    <property type="entry name" value="POGO TRANSPOSABLE ELEMENT DERIVED WITH ZNF DOMAIN"/>
    <property type="match status" value="1"/>
</dbReference>
<accession>A0A9D3M8H3</accession>
<dbReference type="SUPFAM" id="SSF57667">
    <property type="entry name" value="beta-beta-alpha zinc fingers"/>
    <property type="match status" value="1"/>
</dbReference>
<keyword evidence="10" id="KW-0238">DNA-binding</keyword>
<comment type="caution">
    <text evidence="16">The sequence shown here is derived from an EMBL/GenBank/DDBJ whole genome shotgun (WGS) entry which is preliminary data.</text>
</comment>
<name>A0A9D3M8H3_ANGAN</name>
<dbReference type="GO" id="GO:0005634">
    <property type="term" value="C:nucleus"/>
    <property type="evidence" value="ECO:0007669"/>
    <property type="project" value="UniProtKB-SubCell"/>
</dbReference>
<dbReference type="PANTHER" id="PTHR24388">
    <property type="entry name" value="ZINC FINGER PROTEIN"/>
    <property type="match status" value="1"/>
</dbReference>
<evidence type="ECO:0000256" key="2">
    <source>
        <dbReference type="ARBA" id="ARBA00004123"/>
    </source>
</evidence>
<keyword evidence="17" id="KW-1185">Reference proteome</keyword>
<evidence type="ECO:0000256" key="11">
    <source>
        <dbReference type="ARBA" id="ARBA00023163"/>
    </source>
</evidence>
<feature type="domain" description="C2H2-type" evidence="15">
    <location>
        <begin position="621"/>
        <end position="649"/>
    </location>
</feature>
<dbReference type="InterPro" id="IPR013087">
    <property type="entry name" value="Znf_C2H2_type"/>
</dbReference>
<dbReference type="InterPro" id="IPR057618">
    <property type="entry name" value="Znf_POGZ/Z280C-D-like"/>
</dbReference>
<keyword evidence="5" id="KW-0677">Repeat</keyword>
<dbReference type="PROSITE" id="PS00028">
    <property type="entry name" value="ZINC_FINGER_C2H2_1"/>
    <property type="match status" value="3"/>
</dbReference>
<evidence type="ECO:0000259" key="15">
    <source>
        <dbReference type="PROSITE" id="PS50157"/>
    </source>
</evidence>
<keyword evidence="8" id="KW-0832">Ubl conjugation</keyword>
<feature type="region of interest" description="Disordered" evidence="14">
    <location>
        <begin position="358"/>
        <end position="377"/>
    </location>
</feature>
<feature type="compositionally biased region" description="Polar residues" evidence="14">
    <location>
        <begin position="364"/>
        <end position="377"/>
    </location>
</feature>
<keyword evidence="6 13" id="KW-0863">Zinc-finger</keyword>
<evidence type="ECO:0000256" key="6">
    <source>
        <dbReference type="ARBA" id="ARBA00022771"/>
    </source>
</evidence>
<keyword evidence="7" id="KW-0862">Zinc</keyword>
<keyword evidence="9" id="KW-0805">Transcription regulation</keyword>
<dbReference type="GO" id="GO:0008270">
    <property type="term" value="F:zinc ion binding"/>
    <property type="evidence" value="ECO:0007669"/>
    <property type="project" value="UniProtKB-KW"/>
</dbReference>
<evidence type="ECO:0000256" key="8">
    <source>
        <dbReference type="ARBA" id="ARBA00022843"/>
    </source>
</evidence>
<dbReference type="InterPro" id="IPR059074">
    <property type="entry name" value="zf-C2H2_Z280C_D"/>
</dbReference>
<dbReference type="GO" id="GO:0000981">
    <property type="term" value="F:DNA-binding transcription factor activity, RNA polymerase II-specific"/>
    <property type="evidence" value="ECO:0007669"/>
    <property type="project" value="TreeGrafter"/>
</dbReference>
<feature type="region of interest" description="Disordered" evidence="14">
    <location>
        <begin position="99"/>
        <end position="136"/>
    </location>
</feature>
<keyword evidence="12" id="KW-0539">Nucleus</keyword>
<dbReference type="InterPro" id="IPR036236">
    <property type="entry name" value="Znf_C2H2_sf"/>
</dbReference>
<gene>
    <name evidence="16" type="ORF">ANANG_G00180760</name>
</gene>
<dbReference type="Pfam" id="PF25429">
    <property type="entry name" value="zf-POGZ"/>
    <property type="match status" value="1"/>
</dbReference>
<feature type="domain" description="C2H2-type" evidence="15">
    <location>
        <begin position="651"/>
        <end position="679"/>
    </location>
</feature>
<feature type="region of interest" description="Disordered" evidence="14">
    <location>
        <begin position="935"/>
        <end position="957"/>
    </location>
</feature>